<keyword evidence="10" id="KW-0503">Monooxygenase</keyword>
<evidence type="ECO:0000256" key="6">
    <source>
        <dbReference type="ARBA" id="ARBA00022989"/>
    </source>
</evidence>
<dbReference type="GO" id="GO:0016705">
    <property type="term" value="F:oxidoreductase activity, acting on paired donors, with incorporation or reduction of molecular oxygen"/>
    <property type="evidence" value="ECO:0007669"/>
    <property type="project" value="InterPro"/>
</dbReference>
<dbReference type="Gramene" id="Kaladp0032s0135.1.v1.1">
    <property type="protein sequence ID" value="Kaladp0032s0135.1.v1.1"/>
    <property type="gene ID" value="Kaladp0032s0135.v1.1"/>
</dbReference>
<dbReference type="GO" id="GO:0005506">
    <property type="term" value="F:iron ion binding"/>
    <property type="evidence" value="ECO:0007669"/>
    <property type="project" value="InterPro"/>
</dbReference>
<dbReference type="GO" id="GO:0020037">
    <property type="term" value="F:heme binding"/>
    <property type="evidence" value="ECO:0007669"/>
    <property type="project" value="InterPro"/>
</dbReference>
<dbReference type="InterPro" id="IPR001128">
    <property type="entry name" value="Cyt_P450"/>
</dbReference>
<dbReference type="SUPFAM" id="SSF48264">
    <property type="entry name" value="Cytochrome P450"/>
    <property type="match status" value="1"/>
</dbReference>
<dbReference type="Pfam" id="PF00067">
    <property type="entry name" value="p450"/>
    <property type="match status" value="1"/>
</dbReference>
<dbReference type="AlphaFoldDB" id="A0A7N0TCL8"/>
<keyword evidence="4" id="KW-0812">Transmembrane</keyword>
<evidence type="ECO:0008006" key="13">
    <source>
        <dbReference type="Google" id="ProtNLM"/>
    </source>
</evidence>
<proteinExistence type="inferred from homology"/>
<dbReference type="Proteomes" id="UP000594263">
    <property type="component" value="Unplaced"/>
</dbReference>
<feature type="binding site" description="axial binding residue" evidence="9">
    <location>
        <position position="429"/>
    </location>
    <ligand>
        <name>heme</name>
        <dbReference type="ChEBI" id="CHEBI:30413"/>
    </ligand>
    <ligandPart>
        <name>Fe</name>
        <dbReference type="ChEBI" id="CHEBI:18248"/>
    </ligandPart>
</feature>
<keyword evidence="9 10" id="KW-0349">Heme</keyword>
<evidence type="ECO:0000256" key="9">
    <source>
        <dbReference type="PIRSR" id="PIRSR602401-1"/>
    </source>
</evidence>
<evidence type="ECO:0000256" key="4">
    <source>
        <dbReference type="ARBA" id="ARBA00022692"/>
    </source>
</evidence>
<dbReference type="PRINTS" id="PR00385">
    <property type="entry name" value="P450"/>
</dbReference>
<evidence type="ECO:0000256" key="3">
    <source>
        <dbReference type="ARBA" id="ARBA00010617"/>
    </source>
</evidence>
<dbReference type="PROSITE" id="PS00086">
    <property type="entry name" value="CYTOCHROME_P450"/>
    <property type="match status" value="1"/>
</dbReference>
<keyword evidence="5 9" id="KW-0479">Metal-binding</keyword>
<dbReference type="CDD" id="cd11043">
    <property type="entry name" value="CYP90-like"/>
    <property type="match status" value="1"/>
</dbReference>
<sequence length="483" mass="54733">MHLGQISLAMFVVTVAALFGEYIRVYVLPLRGKRLPPGSMGLPFIGETVSFLRAQKEDETNEWVQCRVAKHGPIFKTRVMGSNAVVLTGQSGNKFMFNGGDNGIASNLVFPSAKILGFKSIFEITGSRHAIVRGAIMSFLRPETIQNYVGQMDSIIKQQMLQELKGKDTTKIVPLMKRIAFNVTCRLLFRVGSEEVDEMFEDFTTALRGTWQLPLELPGTAFRAAVLARDRLHKRFCRVLQERRKQMAEGTLSSNEHDVILSLLELRDEDDKQFPDDEITDNIITLMIASHDTSTITLTHFIRHISRDPEAFNLVLKEHMDIIKARTGTDGNLTWKDTQQMRLTWRATQEIMRITPPIFGNFKTATKDTSFGGYDIPKGWKLLWVASLTHMNKEIFEDPKKFDPSRFESGTKAYPPYTYIPFGAGPRICPGAEFARVEILLLVHHLITNYGWAEADPNEPITRDPLPYPAFGLPVKLFPRKLV</sequence>
<keyword evidence="12" id="KW-1185">Reference proteome</keyword>
<dbReference type="InterPro" id="IPR017972">
    <property type="entry name" value="Cyt_P450_CS"/>
</dbReference>
<dbReference type="Gene3D" id="1.10.630.10">
    <property type="entry name" value="Cytochrome P450"/>
    <property type="match status" value="1"/>
</dbReference>
<evidence type="ECO:0000256" key="8">
    <source>
        <dbReference type="ARBA" id="ARBA00023004"/>
    </source>
</evidence>
<accession>A0A7N0TCL8</accession>
<dbReference type="FunFam" id="1.10.630.10:FF:000022">
    <property type="entry name" value="Taxadiene 5-alpha hydroxylase"/>
    <property type="match status" value="1"/>
</dbReference>
<dbReference type="GO" id="GO:0004497">
    <property type="term" value="F:monooxygenase activity"/>
    <property type="evidence" value="ECO:0007669"/>
    <property type="project" value="UniProtKB-KW"/>
</dbReference>
<name>A0A7N0TCL8_KALFE</name>
<dbReference type="PANTHER" id="PTHR24286:SF256">
    <property type="entry name" value="CYTOCHROME P450 FAMILY PROTEIN"/>
    <property type="match status" value="1"/>
</dbReference>
<keyword evidence="8 9" id="KW-0408">Iron</keyword>
<protein>
    <recommendedName>
        <fullName evidence="13">Cytochrome P450</fullName>
    </recommendedName>
</protein>
<evidence type="ECO:0000256" key="5">
    <source>
        <dbReference type="ARBA" id="ARBA00022723"/>
    </source>
</evidence>
<evidence type="ECO:0000256" key="2">
    <source>
        <dbReference type="ARBA" id="ARBA00004167"/>
    </source>
</evidence>
<evidence type="ECO:0000256" key="1">
    <source>
        <dbReference type="ARBA" id="ARBA00001971"/>
    </source>
</evidence>
<dbReference type="EnsemblPlants" id="Kaladp0032s0135.1.v1.1">
    <property type="protein sequence ID" value="Kaladp0032s0135.1.v1.1"/>
    <property type="gene ID" value="Kaladp0032s0135.v1.1"/>
</dbReference>
<dbReference type="InterPro" id="IPR036396">
    <property type="entry name" value="Cyt_P450_sf"/>
</dbReference>
<evidence type="ECO:0000256" key="7">
    <source>
        <dbReference type="ARBA" id="ARBA00023002"/>
    </source>
</evidence>
<comment type="similarity">
    <text evidence="3 10">Belongs to the cytochrome P450 family.</text>
</comment>
<dbReference type="InterPro" id="IPR002401">
    <property type="entry name" value="Cyt_P450_E_grp-I"/>
</dbReference>
<keyword evidence="6" id="KW-0472">Membrane</keyword>
<comment type="cofactor">
    <cofactor evidence="1 9">
        <name>heme</name>
        <dbReference type="ChEBI" id="CHEBI:30413"/>
    </cofactor>
</comment>
<evidence type="ECO:0000313" key="11">
    <source>
        <dbReference type="EnsemblPlants" id="Kaladp0032s0135.1.v1.1"/>
    </source>
</evidence>
<dbReference type="PANTHER" id="PTHR24286">
    <property type="entry name" value="CYTOCHROME P450 26"/>
    <property type="match status" value="1"/>
</dbReference>
<organism evidence="11 12">
    <name type="scientific">Kalanchoe fedtschenkoi</name>
    <name type="common">Lavender scallops</name>
    <name type="synonym">South American air plant</name>
    <dbReference type="NCBI Taxonomy" id="63787"/>
    <lineage>
        <taxon>Eukaryota</taxon>
        <taxon>Viridiplantae</taxon>
        <taxon>Streptophyta</taxon>
        <taxon>Embryophyta</taxon>
        <taxon>Tracheophyta</taxon>
        <taxon>Spermatophyta</taxon>
        <taxon>Magnoliopsida</taxon>
        <taxon>eudicotyledons</taxon>
        <taxon>Gunneridae</taxon>
        <taxon>Pentapetalae</taxon>
        <taxon>Saxifragales</taxon>
        <taxon>Crassulaceae</taxon>
        <taxon>Kalanchoe</taxon>
    </lineage>
</organism>
<keyword evidence="6" id="KW-1133">Transmembrane helix</keyword>
<evidence type="ECO:0000313" key="12">
    <source>
        <dbReference type="Proteomes" id="UP000594263"/>
    </source>
</evidence>
<evidence type="ECO:0000256" key="10">
    <source>
        <dbReference type="RuleBase" id="RU000461"/>
    </source>
</evidence>
<dbReference type="OMA" id="WAIPLDF"/>
<comment type="subcellular location">
    <subcellularLocation>
        <location evidence="2">Membrane</location>
        <topology evidence="2">Single-pass membrane protein</topology>
    </subcellularLocation>
</comment>
<dbReference type="PRINTS" id="PR00463">
    <property type="entry name" value="EP450I"/>
</dbReference>
<dbReference type="GO" id="GO:0016125">
    <property type="term" value="P:sterol metabolic process"/>
    <property type="evidence" value="ECO:0007669"/>
    <property type="project" value="TreeGrafter"/>
</dbReference>
<keyword evidence="7 10" id="KW-0560">Oxidoreductase</keyword>
<reference evidence="11" key="1">
    <citation type="submission" date="2021-01" db="UniProtKB">
        <authorList>
            <consortium name="EnsemblPlants"/>
        </authorList>
    </citation>
    <scope>IDENTIFICATION</scope>
</reference>
<dbReference type="GO" id="GO:0016020">
    <property type="term" value="C:membrane"/>
    <property type="evidence" value="ECO:0007669"/>
    <property type="project" value="UniProtKB-SubCell"/>
</dbReference>